<proteinExistence type="predicted"/>
<evidence type="ECO:0000313" key="2">
    <source>
        <dbReference type="EMBL" id="CAK4030428.1"/>
    </source>
</evidence>
<protein>
    <submittedName>
        <fullName evidence="2">Uncharacterized protein</fullName>
    </submittedName>
</protein>
<organism evidence="2 3">
    <name type="scientific">Lecanosticta acicola</name>
    <dbReference type="NCBI Taxonomy" id="111012"/>
    <lineage>
        <taxon>Eukaryota</taxon>
        <taxon>Fungi</taxon>
        <taxon>Dikarya</taxon>
        <taxon>Ascomycota</taxon>
        <taxon>Pezizomycotina</taxon>
        <taxon>Dothideomycetes</taxon>
        <taxon>Dothideomycetidae</taxon>
        <taxon>Mycosphaerellales</taxon>
        <taxon>Mycosphaerellaceae</taxon>
        <taxon>Lecanosticta</taxon>
    </lineage>
</organism>
<feature type="compositionally biased region" description="Polar residues" evidence="1">
    <location>
        <begin position="197"/>
        <end position="208"/>
    </location>
</feature>
<name>A0AAI9EBQ9_9PEZI</name>
<dbReference type="AlphaFoldDB" id="A0AAI9EBQ9"/>
<sequence>MKTRAEAGHDGASGFAARMTRSSACSSAVSIARKPTKLTTGPSPAENEAAPARAPRSRRCWHADAKDERQSCDVHAEAQTKRRHERAKKSYSRIHRDMMDTLNCSCDSKATGNDSSSDRGPAQGQQMWKRSGIVGWKAERCSKADSKAKQNRQQNERGQGMHRQQRYKSRATWKADIGYLVGFCTIPEINTHRDANSAEQQQAGQTSCAYPRARSSRRPAVTGYSTECEAEQRARSMSRWTDSHSPAPASCIRSAMMN</sequence>
<feature type="compositionally biased region" description="Low complexity" evidence="1">
    <location>
        <begin position="42"/>
        <end position="54"/>
    </location>
</feature>
<reference evidence="2" key="1">
    <citation type="submission" date="2023-11" db="EMBL/GenBank/DDBJ databases">
        <authorList>
            <person name="Alioto T."/>
            <person name="Alioto T."/>
            <person name="Gomez Garrido J."/>
        </authorList>
    </citation>
    <scope>NUCLEOTIDE SEQUENCE</scope>
</reference>
<evidence type="ECO:0000313" key="3">
    <source>
        <dbReference type="Proteomes" id="UP001296104"/>
    </source>
</evidence>
<feature type="compositionally biased region" description="Basic residues" evidence="1">
    <location>
        <begin position="81"/>
        <end position="90"/>
    </location>
</feature>
<feature type="region of interest" description="Disordered" evidence="1">
    <location>
        <begin position="141"/>
        <end position="169"/>
    </location>
</feature>
<gene>
    <name evidence="2" type="ORF">LECACI_7A005586</name>
</gene>
<evidence type="ECO:0000256" key="1">
    <source>
        <dbReference type="SAM" id="MobiDB-lite"/>
    </source>
</evidence>
<feature type="region of interest" description="Disordered" evidence="1">
    <location>
        <begin position="109"/>
        <end position="128"/>
    </location>
</feature>
<feature type="region of interest" description="Disordered" evidence="1">
    <location>
        <begin position="195"/>
        <end position="214"/>
    </location>
</feature>
<keyword evidence="3" id="KW-1185">Reference proteome</keyword>
<feature type="compositionally biased region" description="Polar residues" evidence="1">
    <location>
        <begin position="20"/>
        <end position="29"/>
    </location>
</feature>
<accession>A0AAI9EBQ9</accession>
<dbReference type="EMBL" id="CAVMBE010000036">
    <property type="protein sequence ID" value="CAK4030428.1"/>
    <property type="molecule type" value="Genomic_DNA"/>
</dbReference>
<dbReference type="Proteomes" id="UP001296104">
    <property type="component" value="Unassembled WGS sequence"/>
</dbReference>
<feature type="compositionally biased region" description="Basic and acidic residues" evidence="1">
    <location>
        <begin position="61"/>
        <end position="80"/>
    </location>
</feature>
<feature type="region of interest" description="Disordered" evidence="1">
    <location>
        <begin position="1"/>
        <end position="90"/>
    </location>
</feature>
<comment type="caution">
    <text evidence="2">The sequence shown here is derived from an EMBL/GenBank/DDBJ whole genome shotgun (WGS) entry which is preliminary data.</text>
</comment>